<dbReference type="Pfam" id="PF24172">
    <property type="entry name" value="CdiI_ImmP"/>
    <property type="match status" value="1"/>
</dbReference>
<dbReference type="eggNOG" id="ENOG50337BY">
    <property type="taxonomic scope" value="Bacteria"/>
</dbReference>
<sequence length="107" mass="12442">MYYALQKAFSFTSSGRIEWDNFRNKIKVANLQDIIGILSKKYKARDYDIVTLWGYGNSPVIKTNLQNAIKHIEAINAIGSDQWAYCHSYKFVIEFYHDDSIVIGFHN</sequence>
<protein>
    <submittedName>
        <fullName evidence="1">Uncharacterized protein</fullName>
    </submittedName>
</protein>
<dbReference type="CDD" id="cd20693">
    <property type="entry name" value="CdiI_EcoliA0-like"/>
    <property type="match status" value="1"/>
</dbReference>
<accession>M1MDE2</accession>
<dbReference type="KEGG" id="csr:Cspa_c21790"/>
<name>M1MDE2_9CLOT</name>
<dbReference type="PATRIC" id="fig|931276.5.peg.2177"/>
<dbReference type="InterPro" id="IPR049585">
    <property type="entry name" value="CdiI_EcoliA0-like"/>
</dbReference>
<organism evidence="1 2">
    <name type="scientific">Clostridium saccharoperbutylacetonicum N1-4(HMT)</name>
    <dbReference type="NCBI Taxonomy" id="931276"/>
    <lineage>
        <taxon>Bacteria</taxon>
        <taxon>Bacillati</taxon>
        <taxon>Bacillota</taxon>
        <taxon>Clostridia</taxon>
        <taxon>Eubacteriales</taxon>
        <taxon>Clostridiaceae</taxon>
        <taxon>Clostridium</taxon>
    </lineage>
</organism>
<dbReference type="AlphaFoldDB" id="M1MDE2"/>
<gene>
    <name evidence="1" type="ORF">Cspa_c21790</name>
</gene>
<reference evidence="1 2" key="1">
    <citation type="submission" date="2013-02" db="EMBL/GenBank/DDBJ databases">
        <title>Genome sequence of Clostridium saccharoperbutylacetonicum N1-4(HMT).</title>
        <authorList>
            <person name="Poehlein A."/>
            <person name="Daniel R."/>
        </authorList>
    </citation>
    <scope>NUCLEOTIDE SEQUENCE [LARGE SCALE GENOMIC DNA]</scope>
    <source>
        <strain evidence="2">N1-4(HMT)</strain>
    </source>
</reference>
<evidence type="ECO:0000313" key="2">
    <source>
        <dbReference type="Proteomes" id="UP000011728"/>
    </source>
</evidence>
<keyword evidence="2" id="KW-1185">Reference proteome</keyword>
<dbReference type="OrthoDB" id="6565706at2"/>
<evidence type="ECO:0000313" key="1">
    <source>
        <dbReference type="EMBL" id="AGF55944.1"/>
    </source>
</evidence>
<dbReference type="EMBL" id="CP004121">
    <property type="protein sequence ID" value="AGF55944.1"/>
    <property type="molecule type" value="Genomic_DNA"/>
</dbReference>
<dbReference type="HOGENOM" id="CLU_139590_0_0_9"/>
<proteinExistence type="predicted"/>
<dbReference type="Proteomes" id="UP000011728">
    <property type="component" value="Chromosome"/>
</dbReference>